<proteinExistence type="predicted"/>
<dbReference type="PANTHER" id="PTHR30121">
    <property type="entry name" value="UNCHARACTERIZED PROTEIN YJGR-RELATED"/>
    <property type="match status" value="1"/>
</dbReference>
<dbReference type="Gene3D" id="3.40.50.300">
    <property type="entry name" value="P-loop containing nucleotide triphosphate hydrolases"/>
    <property type="match status" value="2"/>
</dbReference>
<evidence type="ECO:0000313" key="4">
    <source>
        <dbReference type="EMBL" id="TSC66107.1"/>
    </source>
</evidence>
<keyword evidence="1" id="KW-1133">Transmembrane helix</keyword>
<evidence type="ECO:0008006" key="6">
    <source>
        <dbReference type="Google" id="ProtNLM"/>
    </source>
</evidence>
<dbReference type="SUPFAM" id="SSF52540">
    <property type="entry name" value="P-loop containing nucleoside triphosphate hydrolases"/>
    <property type="match status" value="1"/>
</dbReference>
<dbReference type="Pfam" id="PF01935">
    <property type="entry name" value="DUF87"/>
    <property type="match status" value="1"/>
</dbReference>
<dbReference type="InterPro" id="IPR002789">
    <property type="entry name" value="HerA_central"/>
</dbReference>
<accession>A0A554JCI7</accession>
<gene>
    <name evidence="4" type="ORF">CEO22_220</name>
</gene>
<evidence type="ECO:0000256" key="1">
    <source>
        <dbReference type="SAM" id="Phobius"/>
    </source>
</evidence>
<comment type="caution">
    <text evidence="4">The sequence shown here is derived from an EMBL/GenBank/DDBJ whole genome shotgun (WGS) entry which is preliminary data.</text>
</comment>
<dbReference type="Proteomes" id="UP000316253">
    <property type="component" value="Unassembled WGS sequence"/>
</dbReference>
<feature type="domain" description="Helicase HerA central" evidence="2">
    <location>
        <begin position="384"/>
        <end position="624"/>
    </location>
</feature>
<organism evidence="4 5">
    <name type="scientific">Candidatus Berkelbacteria bacterium Gr01-1014_85</name>
    <dbReference type="NCBI Taxonomy" id="2017150"/>
    <lineage>
        <taxon>Bacteria</taxon>
        <taxon>Candidatus Berkelbacteria</taxon>
    </lineage>
</organism>
<dbReference type="InterPro" id="IPR027417">
    <property type="entry name" value="P-loop_NTPase"/>
</dbReference>
<dbReference type="EMBL" id="VMFD01000015">
    <property type="protein sequence ID" value="TSC66107.1"/>
    <property type="molecule type" value="Genomic_DNA"/>
</dbReference>
<dbReference type="Pfam" id="PF26449">
    <property type="entry name" value="DUF8128"/>
    <property type="match status" value="1"/>
</dbReference>
<dbReference type="PANTHER" id="PTHR30121:SF11">
    <property type="entry name" value="AAA+ ATPASE DOMAIN-CONTAINING PROTEIN"/>
    <property type="match status" value="1"/>
</dbReference>
<evidence type="ECO:0000313" key="5">
    <source>
        <dbReference type="Proteomes" id="UP000316253"/>
    </source>
</evidence>
<evidence type="ECO:0000259" key="2">
    <source>
        <dbReference type="Pfam" id="PF01935"/>
    </source>
</evidence>
<sequence>MIWLELFIALVLVAAAVTAGWLWLRIWRHSFQIEMAKNMVMLSVLVPKDIPPDSPEAKQRWNERVGLAEQMFASLTSIYSSNWQRRWQGQTHLSCEILAKNNEIIFFIGTPKSLRSLLEKTIYAYYPSAVIQESREFGFFDEGLVSVGASLKQDKRFILPIKTYKQLESDPESNLTNALSKLGESGRGLIQLLVRPTDEKWRKASEQASRTLASGKSIQADNFDGKQAFKEIGQLIKGPESNDKEPQLKLSPIEDEKLKGVSEKGAKAGFETIVRVLAAAPTQAEAEIYLNNLLAAFSQFKNPVGNSLKADKIPANQTAWYRQVAMRSFIGQSMLLNAEELVSLYHFPDPEIATPNIRWLRAKRAPAPSTLPTEGLFLGNNVFRGERRPIYLRPEDRRRHLYMIGMTGTGKTTLFEQMIMQDIQAGRGVCFIDPHGDTAEALLSKIPPHRANDVIYFDPGDLDRPFGLNLLEWETAEQKDFLIQETIQIFYKLFDPNQTGIVGPQFEHWLRNAALTLMEWPAGGTLIEMPRLFTDDQYREEHVKYVTDPVVRAFWEQQMAKTADFHKSEMYNYFISKFGRFMTNQMMRNIIGQAKSSFSIQQVMDNGKILIVNLSKGKVGEMNSALLGMILVAKIYTAAMGRHNIPEEQRRDFYLYVDEFQNLATDTFASILSEARKYRLNLSITNQYISQVQEQVRDAVIGNVGTVISYRIGVPDAELLEKEFSPIFTARDLNNIERFNAYVKLLVDNTPQRPFSMEIAKDASPSSPEVGHRVKQQSRHYFGRERGLVDAEIYERTRIADVPGASTTDPVSKS</sequence>
<keyword evidence="1" id="KW-0812">Transmembrane</keyword>
<dbReference type="AlphaFoldDB" id="A0A554JCI7"/>
<reference evidence="4 5" key="1">
    <citation type="submission" date="2017-08" db="EMBL/GenBank/DDBJ databases">
        <title>Mechanisms for carbon and nitrogen cycling indicate functional differentiation within the Candidate Phyla Radiation.</title>
        <authorList>
            <person name="Danczak R.E."/>
            <person name="Johnston M.D."/>
            <person name="Kenah C."/>
            <person name="Slattery M."/>
            <person name="Wrighton K.C."/>
            <person name="Wilkins M.J."/>
        </authorList>
    </citation>
    <scope>NUCLEOTIDE SEQUENCE [LARGE SCALE GENOMIC DNA]</scope>
    <source>
        <strain evidence="4">Gr01-1014_85</strain>
    </source>
</reference>
<evidence type="ECO:0000259" key="3">
    <source>
        <dbReference type="Pfam" id="PF26449"/>
    </source>
</evidence>
<feature type="domain" description="DUF8128" evidence="3">
    <location>
        <begin position="66"/>
        <end position="359"/>
    </location>
</feature>
<protein>
    <recommendedName>
        <fullName evidence="6">Type IV secretion system coupling protein TraD DNA-binding domain-containing protein</fullName>
    </recommendedName>
</protein>
<feature type="transmembrane region" description="Helical" evidence="1">
    <location>
        <begin position="6"/>
        <end position="27"/>
    </location>
</feature>
<keyword evidence="1" id="KW-0472">Membrane</keyword>
<dbReference type="InterPro" id="IPR051162">
    <property type="entry name" value="T4SS_component"/>
</dbReference>
<dbReference type="InterPro" id="IPR058441">
    <property type="entry name" value="DUF8128"/>
</dbReference>
<name>A0A554JCI7_9BACT</name>